<dbReference type="RefSeq" id="WP_036478707.1">
    <property type="nucleotide sequence ID" value="NZ_JMQM01000001.1"/>
</dbReference>
<reference evidence="2 3" key="1">
    <citation type="submission" date="2014-05" db="EMBL/GenBank/DDBJ databases">
        <title>Draft Genome Sequence of Nitratireductor basaltis Strain UMTGB225, A Marine Bacterium Isolated from Green Barrel Tunicate.</title>
        <authorList>
            <person name="Gan H.Y."/>
        </authorList>
    </citation>
    <scope>NUCLEOTIDE SEQUENCE [LARGE SCALE GENOMIC DNA]</scope>
    <source>
        <strain evidence="2 3">UMTGB225</strain>
    </source>
</reference>
<evidence type="ECO:0000313" key="2">
    <source>
        <dbReference type="EMBL" id="KFB09115.1"/>
    </source>
</evidence>
<dbReference type="GO" id="GO:0016787">
    <property type="term" value="F:hydrolase activity"/>
    <property type="evidence" value="ECO:0007669"/>
    <property type="project" value="UniProtKB-KW"/>
</dbReference>
<keyword evidence="2" id="KW-0378">Hydrolase</keyword>
<evidence type="ECO:0000313" key="3">
    <source>
        <dbReference type="Proteomes" id="UP000053675"/>
    </source>
</evidence>
<dbReference type="Pfam" id="PF12146">
    <property type="entry name" value="Hydrolase_4"/>
    <property type="match status" value="1"/>
</dbReference>
<dbReference type="PANTHER" id="PTHR11614">
    <property type="entry name" value="PHOSPHOLIPASE-RELATED"/>
    <property type="match status" value="1"/>
</dbReference>
<proteinExistence type="predicted"/>
<comment type="caution">
    <text evidence="2">The sequence shown here is derived from an EMBL/GenBank/DDBJ whole genome shotgun (WGS) entry which is preliminary data.</text>
</comment>
<dbReference type="STRING" id="472175.EL18_00130"/>
<dbReference type="OrthoDB" id="9788260at2"/>
<gene>
    <name evidence="2" type="ORF">EL18_00130</name>
</gene>
<dbReference type="Gene3D" id="3.40.50.1820">
    <property type="entry name" value="alpha/beta hydrolase"/>
    <property type="match status" value="1"/>
</dbReference>
<keyword evidence="3" id="KW-1185">Reference proteome</keyword>
<dbReference type="SUPFAM" id="SSF53474">
    <property type="entry name" value="alpha/beta-Hydrolases"/>
    <property type="match status" value="1"/>
</dbReference>
<accession>A0A084U829</accession>
<dbReference type="eggNOG" id="COG2267">
    <property type="taxonomic scope" value="Bacteria"/>
</dbReference>
<dbReference type="InterPro" id="IPR022742">
    <property type="entry name" value="Hydrolase_4"/>
</dbReference>
<dbReference type="InterPro" id="IPR029058">
    <property type="entry name" value="AB_hydrolase_fold"/>
</dbReference>
<dbReference type="EMBL" id="JMQM01000001">
    <property type="protein sequence ID" value="KFB09115.1"/>
    <property type="molecule type" value="Genomic_DNA"/>
</dbReference>
<dbReference type="AlphaFoldDB" id="A0A084U829"/>
<organism evidence="2 3">
    <name type="scientific">Nitratireductor basaltis</name>
    <dbReference type="NCBI Taxonomy" id="472175"/>
    <lineage>
        <taxon>Bacteria</taxon>
        <taxon>Pseudomonadati</taxon>
        <taxon>Pseudomonadota</taxon>
        <taxon>Alphaproteobacteria</taxon>
        <taxon>Hyphomicrobiales</taxon>
        <taxon>Phyllobacteriaceae</taxon>
        <taxon>Nitratireductor</taxon>
    </lineage>
</organism>
<dbReference type="PATRIC" id="fig|472175.3.peg.133"/>
<protein>
    <submittedName>
        <fullName evidence="2">Alpha/beta hydrolase fold protein</fullName>
    </submittedName>
</protein>
<dbReference type="InterPro" id="IPR051044">
    <property type="entry name" value="MAG_DAG_Lipase"/>
</dbReference>
<name>A0A084U829_9HYPH</name>
<dbReference type="Proteomes" id="UP000053675">
    <property type="component" value="Unassembled WGS sequence"/>
</dbReference>
<evidence type="ECO:0000259" key="1">
    <source>
        <dbReference type="Pfam" id="PF12146"/>
    </source>
</evidence>
<feature type="domain" description="Serine aminopeptidase S33" evidence="1">
    <location>
        <begin position="41"/>
        <end position="294"/>
    </location>
</feature>
<sequence>MADILHETPDNPLPDGITASHMTARDGTRLRYAVLTAPGSRGTTVLLTGRNESIEKYFETMRDLAARGFTVAIFDWRGQGGSERLLRDPRRGHVERFTAYAQDLDQFFEEVVLPDCRPPYNLLAHSMGALIALSAADKLVNRVRRMVLLAPPLTFSAPLPMKWLKRLAGFYFALGLGSRYLPGTKRRGVLPPFKGNRLTTDLERFTRNQNIVRAHPELGLGGPTASWIYAACLASEQVREPDFMATVRIPTLFIAAGADQVVSTPAIERYARHLRSGSSLTVDGARHEMLQEKDLYREQVLAAFSAFSKTGEIA</sequence>